<dbReference type="PANTHER" id="PTHR45707">
    <property type="entry name" value="C2 CALCIUM/LIPID-BINDING PLANT PHOSPHORIBOSYLTRANSFERASE FAMILY PROTEIN"/>
    <property type="match status" value="1"/>
</dbReference>
<evidence type="ECO:0000256" key="2">
    <source>
        <dbReference type="ARBA" id="ARBA00022741"/>
    </source>
</evidence>
<sequence length="459" mass="52342">MSDDMDFKLHVLEDITDNFSEKYRVGSGGYGDVYRGLYNGKEIAVKKLHQLQGLDDKEFDNEFRNLRKVHHENVVKLVGYCYELKKKYVEHKGSTILATVMERILCFEYMHGGTIDNYIKDDSCDLDWPTCYQIIKGTCEGINHLHTAYEKPILHMDLKPANILLDKNKKAKIADLGLSKLVASTKTYKTEILKGTHGYMPPEYVDSGFVSKKFDVFSLGVIIIKLLDGNLGRTRSSQMSTEQYIQHVCENWKKRLQEMPRHPYKEVGSLQVKKCVQIALRCVEDDRNKRPSLKDVVDELEQLEAEIKKLLLPSVESNDLIVQRSCDSNVLAVDPTMELRFLFEPRKDVSCCLQLTNMTDGFLAFNIKIDKTKYTTQPSKGMIPPCSKRYVSVTLLAQDDALPSKQCNDMFLVQSANVGKDLTTNEINEDFFKEAMKGKVVDVVKLPIVYVALDQISCS</sequence>
<keyword evidence="1" id="KW-0808">Transferase</keyword>
<dbReference type="InterPro" id="IPR013783">
    <property type="entry name" value="Ig-like_fold"/>
</dbReference>
<protein>
    <submittedName>
        <fullName evidence="9">Uncharacterized protein</fullName>
    </submittedName>
</protein>
<dbReference type="SMART" id="SM00220">
    <property type="entry name" value="S_TKc"/>
    <property type="match status" value="1"/>
</dbReference>
<accession>A0A8T0PYN2</accession>
<dbReference type="PROSITE" id="PS00108">
    <property type="entry name" value="PROTEIN_KINASE_ST"/>
    <property type="match status" value="1"/>
</dbReference>
<dbReference type="InterPro" id="IPR008271">
    <property type="entry name" value="Ser/Thr_kinase_AS"/>
</dbReference>
<dbReference type="PANTHER" id="PTHR45707:SF46">
    <property type="entry name" value="PROTEIN KINASE DOMAIN-CONTAINING PROTEIN"/>
    <property type="match status" value="1"/>
</dbReference>
<dbReference type="InterPro" id="IPR000719">
    <property type="entry name" value="Prot_kinase_dom"/>
</dbReference>
<dbReference type="Gene3D" id="3.30.200.20">
    <property type="entry name" value="Phosphorylase Kinase, domain 1"/>
    <property type="match status" value="1"/>
</dbReference>
<proteinExistence type="inferred from homology"/>
<feature type="domain" description="MSP" evidence="8">
    <location>
        <begin position="330"/>
        <end position="451"/>
    </location>
</feature>
<evidence type="ECO:0000256" key="1">
    <source>
        <dbReference type="ARBA" id="ARBA00022679"/>
    </source>
</evidence>
<evidence type="ECO:0000313" key="9">
    <source>
        <dbReference type="EMBL" id="KAG2563104.1"/>
    </source>
</evidence>
<evidence type="ECO:0000256" key="6">
    <source>
        <dbReference type="RuleBase" id="RU000304"/>
    </source>
</evidence>
<keyword evidence="10" id="KW-1185">Reference proteome</keyword>
<keyword evidence="3" id="KW-0418">Kinase</keyword>
<dbReference type="PROSITE" id="PS50011">
    <property type="entry name" value="PROTEIN_KINASE_DOM"/>
    <property type="match status" value="1"/>
</dbReference>
<dbReference type="InterPro" id="IPR011009">
    <property type="entry name" value="Kinase-like_dom_sf"/>
</dbReference>
<evidence type="ECO:0000259" key="7">
    <source>
        <dbReference type="PROSITE" id="PS50011"/>
    </source>
</evidence>
<dbReference type="Gene3D" id="2.60.40.10">
    <property type="entry name" value="Immunoglobulins"/>
    <property type="match status" value="1"/>
</dbReference>
<dbReference type="SUPFAM" id="SSF56112">
    <property type="entry name" value="Protein kinase-like (PK-like)"/>
    <property type="match status" value="1"/>
</dbReference>
<feature type="binding site" evidence="5">
    <location>
        <position position="47"/>
    </location>
    <ligand>
        <name>ATP</name>
        <dbReference type="ChEBI" id="CHEBI:30616"/>
    </ligand>
</feature>
<keyword evidence="4 5" id="KW-0067">ATP-binding</keyword>
<comment type="caution">
    <text evidence="9">The sequence shown here is derived from an EMBL/GenBank/DDBJ whole genome shotgun (WGS) entry which is preliminary data.</text>
</comment>
<evidence type="ECO:0000256" key="4">
    <source>
        <dbReference type="ARBA" id="ARBA00022840"/>
    </source>
</evidence>
<dbReference type="GO" id="GO:0005524">
    <property type="term" value="F:ATP binding"/>
    <property type="evidence" value="ECO:0007669"/>
    <property type="project" value="UniProtKB-UniRule"/>
</dbReference>
<comment type="similarity">
    <text evidence="6">Belongs to the protein kinase superfamily.</text>
</comment>
<name>A0A8T0PYN2_PANVG</name>
<dbReference type="EMBL" id="CM029051">
    <property type="protein sequence ID" value="KAG2563104.1"/>
    <property type="molecule type" value="Genomic_DNA"/>
</dbReference>
<dbReference type="AlphaFoldDB" id="A0A8T0PYN2"/>
<dbReference type="Pfam" id="PF00635">
    <property type="entry name" value="Motile_Sperm"/>
    <property type="match status" value="1"/>
</dbReference>
<dbReference type="InterPro" id="IPR017441">
    <property type="entry name" value="Protein_kinase_ATP_BS"/>
</dbReference>
<dbReference type="InterPro" id="IPR008962">
    <property type="entry name" value="PapD-like_sf"/>
</dbReference>
<dbReference type="OrthoDB" id="69842at2759"/>
<keyword evidence="6" id="KW-0723">Serine/threonine-protein kinase</keyword>
<evidence type="ECO:0000259" key="8">
    <source>
        <dbReference type="PROSITE" id="PS50202"/>
    </source>
</evidence>
<dbReference type="Gene3D" id="1.10.510.10">
    <property type="entry name" value="Transferase(Phosphotransferase) domain 1"/>
    <property type="match status" value="1"/>
</dbReference>
<dbReference type="PROSITE" id="PS00107">
    <property type="entry name" value="PROTEIN_KINASE_ATP"/>
    <property type="match status" value="1"/>
</dbReference>
<dbReference type="Proteomes" id="UP000823388">
    <property type="component" value="Chromosome 8K"/>
</dbReference>
<dbReference type="Pfam" id="PF00069">
    <property type="entry name" value="Pkinase"/>
    <property type="match status" value="1"/>
</dbReference>
<keyword evidence="2 5" id="KW-0547">Nucleotide-binding</keyword>
<dbReference type="InterPro" id="IPR000535">
    <property type="entry name" value="MSP_dom"/>
</dbReference>
<evidence type="ECO:0000256" key="3">
    <source>
        <dbReference type="ARBA" id="ARBA00022777"/>
    </source>
</evidence>
<evidence type="ECO:0000256" key="5">
    <source>
        <dbReference type="PROSITE-ProRule" id="PRU10141"/>
    </source>
</evidence>
<evidence type="ECO:0000313" key="10">
    <source>
        <dbReference type="Proteomes" id="UP000823388"/>
    </source>
</evidence>
<reference evidence="9" key="1">
    <citation type="submission" date="2020-05" db="EMBL/GenBank/DDBJ databases">
        <title>WGS assembly of Panicum virgatum.</title>
        <authorList>
            <person name="Lovell J.T."/>
            <person name="Jenkins J."/>
            <person name="Shu S."/>
            <person name="Juenger T.E."/>
            <person name="Schmutz J."/>
        </authorList>
    </citation>
    <scope>NUCLEOTIDE SEQUENCE</scope>
    <source>
        <strain evidence="9">AP13</strain>
    </source>
</reference>
<dbReference type="FunFam" id="3.30.200.20:FF:000465">
    <property type="entry name" value="Cysteine-rich receptor-like protein kinase 6"/>
    <property type="match status" value="1"/>
</dbReference>
<gene>
    <name evidence="9" type="ORF">PVAP13_8KG320500</name>
</gene>
<dbReference type="PROSITE" id="PS50202">
    <property type="entry name" value="MSP"/>
    <property type="match status" value="1"/>
</dbReference>
<dbReference type="SUPFAM" id="SSF49354">
    <property type="entry name" value="PapD-like"/>
    <property type="match status" value="1"/>
</dbReference>
<feature type="domain" description="Protein kinase" evidence="7">
    <location>
        <begin position="19"/>
        <end position="303"/>
    </location>
</feature>
<dbReference type="GO" id="GO:0004674">
    <property type="term" value="F:protein serine/threonine kinase activity"/>
    <property type="evidence" value="ECO:0007669"/>
    <property type="project" value="UniProtKB-KW"/>
</dbReference>
<organism evidence="9 10">
    <name type="scientific">Panicum virgatum</name>
    <name type="common">Blackwell switchgrass</name>
    <dbReference type="NCBI Taxonomy" id="38727"/>
    <lineage>
        <taxon>Eukaryota</taxon>
        <taxon>Viridiplantae</taxon>
        <taxon>Streptophyta</taxon>
        <taxon>Embryophyta</taxon>
        <taxon>Tracheophyta</taxon>
        <taxon>Spermatophyta</taxon>
        <taxon>Magnoliopsida</taxon>
        <taxon>Liliopsida</taxon>
        <taxon>Poales</taxon>
        <taxon>Poaceae</taxon>
        <taxon>PACMAD clade</taxon>
        <taxon>Panicoideae</taxon>
        <taxon>Panicodae</taxon>
        <taxon>Paniceae</taxon>
        <taxon>Panicinae</taxon>
        <taxon>Panicum</taxon>
        <taxon>Panicum sect. Hiantes</taxon>
    </lineage>
</organism>